<accession>A0AC34PVS7</accession>
<protein>
    <submittedName>
        <fullName evidence="2">Uncharacterized protein</fullName>
    </submittedName>
</protein>
<dbReference type="WBParaSite" id="JU765_v2.g10455.t1">
    <property type="protein sequence ID" value="JU765_v2.g10455.t1"/>
    <property type="gene ID" value="JU765_v2.g10455"/>
</dbReference>
<reference evidence="2" key="1">
    <citation type="submission" date="2022-11" db="UniProtKB">
        <authorList>
            <consortium name="WormBaseParasite"/>
        </authorList>
    </citation>
    <scope>IDENTIFICATION</scope>
</reference>
<name>A0AC34PVS7_9BILA</name>
<evidence type="ECO:0000313" key="2">
    <source>
        <dbReference type="WBParaSite" id="JU765_v2.g10455.t1"/>
    </source>
</evidence>
<organism evidence="1 2">
    <name type="scientific">Panagrolaimus sp. JU765</name>
    <dbReference type="NCBI Taxonomy" id="591449"/>
    <lineage>
        <taxon>Eukaryota</taxon>
        <taxon>Metazoa</taxon>
        <taxon>Ecdysozoa</taxon>
        <taxon>Nematoda</taxon>
        <taxon>Chromadorea</taxon>
        <taxon>Rhabditida</taxon>
        <taxon>Tylenchina</taxon>
        <taxon>Panagrolaimomorpha</taxon>
        <taxon>Panagrolaimoidea</taxon>
        <taxon>Panagrolaimidae</taxon>
        <taxon>Panagrolaimus</taxon>
    </lineage>
</organism>
<evidence type="ECO:0000313" key="1">
    <source>
        <dbReference type="Proteomes" id="UP000887576"/>
    </source>
</evidence>
<sequence length="175" mass="20883">MKTLLKDVLSSVGNGSDPTDKFKAVRDQIEKFEYGNEDDMSFTLWYKRYKHLFENHFKEDGKDPDEIKLMKSEKTELLISRLAPNIFKEVLQMTSPKDPIECDFDEIIKFLEQRYGVQKNLYMRRYNAQQIRREDDSLTVHMDKMNKLFDDLYMSEAKNEFARINFILLSLNLTK</sequence>
<proteinExistence type="predicted"/>
<dbReference type="Proteomes" id="UP000887576">
    <property type="component" value="Unplaced"/>
</dbReference>